<dbReference type="InterPro" id="IPR000182">
    <property type="entry name" value="GNAT_dom"/>
</dbReference>
<dbReference type="Gene3D" id="3.40.630.30">
    <property type="match status" value="1"/>
</dbReference>
<dbReference type="PROSITE" id="PS51186">
    <property type="entry name" value="GNAT"/>
    <property type="match status" value="1"/>
</dbReference>
<dbReference type="SUPFAM" id="SSF55729">
    <property type="entry name" value="Acyl-CoA N-acyltransferases (Nat)"/>
    <property type="match status" value="1"/>
</dbReference>
<evidence type="ECO:0000313" key="2">
    <source>
        <dbReference type="EMBL" id="SDO53292.1"/>
    </source>
</evidence>
<name>A0A5E9G4J9_9MICO</name>
<gene>
    <name evidence="2" type="ORF">SAMN05216368_1225</name>
</gene>
<dbReference type="InterPro" id="IPR016181">
    <property type="entry name" value="Acyl_CoA_acyltransferase"/>
</dbReference>
<feature type="domain" description="N-acetyltransferase" evidence="1">
    <location>
        <begin position="70"/>
        <end position="218"/>
    </location>
</feature>
<dbReference type="Proteomes" id="UP000199639">
    <property type="component" value="Unassembled WGS sequence"/>
</dbReference>
<dbReference type="EMBL" id="FNIB01000022">
    <property type="protein sequence ID" value="SDO53292.1"/>
    <property type="molecule type" value="Genomic_DNA"/>
</dbReference>
<keyword evidence="2" id="KW-0808">Transferase</keyword>
<evidence type="ECO:0000259" key="1">
    <source>
        <dbReference type="PROSITE" id="PS51186"/>
    </source>
</evidence>
<accession>A0A5E9G4J9</accession>
<proteinExistence type="predicted"/>
<protein>
    <submittedName>
        <fullName evidence="2">Acetyltransferase (GNAT) family protein</fullName>
    </submittedName>
</protein>
<dbReference type="GO" id="GO:0016747">
    <property type="term" value="F:acyltransferase activity, transferring groups other than amino-acyl groups"/>
    <property type="evidence" value="ECO:0007669"/>
    <property type="project" value="InterPro"/>
</dbReference>
<evidence type="ECO:0000313" key="3">
    <source>
        <dbReference type="Proteomes" id="UP000199639"/>
    </source>
</evidence>
<dbReference type="CDD" id="cd04301">
    <property type="entry name" value="NAT_SF"/>
    <property type="match status" value="1"/>
</dbReference>
<dbReference type="AlphaFoldDB" id="A0A5E9G4J9"/>
<reference evidence="2 3" key="1">
    <citation type="submission" date="2016-10" db="EMBL/GenBank/DDBJ databases">
        <authorList>
            <person name="Varghese N."/>
            <person name="Submissions S."/>
        </authorList>
    </citation>
    <scope>NUCLEOTIDE SEQUENCE [LARGE SCALE GENOMIC DNA]</scope>
    <source>
        <strain evidence="2 3">CGMCC 1.11215</strain>
    </source>
</reference>
<sequence>MNVLVKIGEATTPRKFSFQINTNSQRLHPVLLDDSVPVPQAERYSGNLRLALVPILVWKNWKMTVTLQRILISEFPSWLDHSCTEYVADLVTQGGSHEEAQRIAAESMARSFPDGAPSPGNEVFHVMYEAGAAVGYLWIGQDVSADPGAWWVWDIVINADQRGQGFGRAAMLLGEEYARSHGAHSLGLSVFGFNTGARGLYNSLGYETTSVKMLKKFI</sequence>
<organism evidence="2 3">
    <name type="scientific">Cryobacterium flavum</name>
    <dbReference type="NCBI Taxonomy" id="1424659"/>
    <lineage>
        <taxon>Bacteria</taxon>
        <taxon>Bacillati</taxon>
        <taxon>Actinomycetota</taxon>
        <taxon>Actinomycetes</taxon>
        <taxon>Micrococcales</taxon>
        <taxon>Microbacteriaceae</taxon>
        <taxon>Cryobacterium</taxon>
    </lineage>
</organism>
<dbReference type="Pfam" id="PF00583">
    <property type="entry name" value="Acetyltransf_1"/>
    <property type="match status" value="1"/>
</dbReference>